<dbReference type="AlphaFoldDB" id="A0A3M7RZW6"/>
<evidence type="ECO:0000313" key="1">
    <source>
        <dbReference type="EMBL" id="RNA29111.1"/>
    </source>
</evidence>
<sequence>MKIPHQLQKKVLEDDVECAKKQLINQSVIIRIQTFVLNARVLSVKNTLKKLTLIFIFFLQIPCIFI</sequence>
<dbReference type="Proteomes" id="UP000276133">
    <property type="component" value="Unassembled WGS sequence"/>
</dbReference>
<keyword evidence="2" id="KW-1185">Reference proteome</keyword>
<accession>A0A3M7RZW6</accession>
<reference evidence="1 2" key="1">
    <citation type="journal article" date="2018" name="Sci. Rep.">
        <title>Genomic signatures of local adaptation to the degree of environmental predictability in rotifers.</title>
        <authorList>
            <person name="Franch-Gras L."/>
            <person name="Hahn C."/>
            <person name="Garcia-Roger E.M."/>
            <person name="Carmona M.J."/>
            <person name="Serra M."/>
            <person name="Gomez A."/>
        </authorList>
    </citation>
    <scope>NUCLEOTIDE SEQUENCE [LARGE SCALE GENOMIC DNA]</scope>
    <source>
        <strain evidence="1">HYR1</strain>
    </source>
</reference>
<name>A0A3M7RZW6_BRAPC</name>
<organism evidence="1 2">
    <name type="scientific">Brachionus plicatilis</name>
    <name type="common">Marine rotifer</name>
    <name type="synonym">Brachionus muelleri</name>
    <dbReference type="NCBI Taxonomy" id="10195"/>
    <lineage>
        <taxon>Eukaryota</taxon>
        <taxon>Metazoa</taxon>
        <taxon>Spiralia</taxon>
        <taxon>Gnathifera</taxon>
        <taxon>Rotifera</taxon>
        <taxon>Eurotatoria</taxon>
        <taxon>Monogononta</taxon>
        <taxon>Pseudotrocha</taxon>
        <taxon>Ploima</taxon>
        <taxon>Brachionidae</taxon>
        <taxon>Brachionus</taxon>
    </lineage>
</organism>
<protein>
    <submittedName>
        <fullName evidence="1">Uncharacterized protein</fullName>
    </submittedName>
</protein>
<proteinExistence type="predicted"/>
<comment type="caution">
    <text evidence="1">The sequence shown here is derived from an EMBL/GenBank/DDBJ whole genome shotgun (WGS) entry which is preliminary data.</text>
</comment>
<dbReference type="EMBL" id="REGN01002276">
    <property type="protein sequence ID" value="RNA29111.1"/>
    <property type="molecule type" value="Genomic_DNA"/>
</dbReference>
<evidence type="ECO:0000313" key="2">
    <source>
        <dbReference type="Proteomes" id="UP000276133"/>
    </source>
</evidence>
<gene>
    <name evidence="1" type="ORF">BpHYR1_009484</name>
</gene>